<evidence type="ECO:0000313" key="2">
    <source>
        <dbReference type="EMBL" id="VDO53887.1"/>
    </source>
</evidence>
<protein>
    <submittedName>
        <fullName evidence="2 4">Uncharacterized protein</fullName>
    </submittedName>
</protein>
<dbReference type="AlphaFoldDB" id="A0A0N4WT42"/>
<dbReference type="Proteomes" id="UP000268014">
    <property type="component" value="Unassembled WGS sequence"/>
</dbReference>
<feature type="compositionally biased region" description="Low complexity" evidence="1">
    <location>
        <begin position="38"/>
        <end position="53"/>
    </location>
</feature>
<accession>A0A0N4WT42</accession>
<feature type="compositionally biased region" description="Basic residues" evidence="1">
    <location>
        <begin position="1"/>
        <end position="11"/>
    </location>
</feature>
<evidence type="ECO:0000256" key="1">
    <source>
        <dbReference type="SAM" id="MobiDB-lite"/>
    </source>
</evidence>
<dbReference type="WBParaSite" id="HPLM_0001474001-mRNA-1">
    <property type="protein sequence ID" value="HPLM_0001474001-mRNA-1"/>
    <property type="gene ID" value="HPLM_0001474001"/>
</dbReference>
<reference evidence="4" key="1">
    <citation type="submission" date="2017-02" db="UniProtKB">
        <authorList>
            <consortium name="WormBaseParasite"/>
        </authorList>
    </citation>
    <scope>IDENTIFICATION</scope>
</reference>
<organism evidence="4">
    <name type="scientific">Haemonchus placei</name>
    <name type="common">Barber's pole worm</name>
    <dbReference type="NCBI Taxonomy" id="6290"/>
    <lineage>
        <taxon>Eukaryota</taxon>
        <taxon>Metazoa</taxon>
        <taxon>Ecdysozoa</taxon>
        <taxon>Nematoda</taxon>
        <taxon>Chromadorea</taxon>
        <taxon>Rhabditida</taxon>
        <taxon>Rhabditina</taxon>
        <taxon>Rhabditomorpha</taxon>
        <taxon>Strongyloidea</taxon>
        <taxon>Trichostrongylidae</taxon>
        <taxon>Haemonchus</taxon>
    </lineage>
</organism>
<feature type="region of interest" description="Disordered" evidence="1">
    <location>
        <begin position="1"/>
        <end position="78"/>
    </location>
</feature>
<reference evidence="2 3" key="2">
    <citation type="submission" date="2018-11" db="EMBL/GenBank/DDBJ databases">
        <authorList>
            <consortium name="Pathogen Informatics"/>
        </authorList>
    </citation>
    <scope>NUCLEOTIDE SEQUENCE [LARGE SCALE GENOMIC DNA]</scope>
    <source>
        <strain evidence="2 3">MHpl1</strain>
    </source>
</reference>
<dbReference type="EMBL" id="UZAF01018680">
    <property type="protein sequence ID" value="VDO53887.1"/>
    <property type="molecule type" value="Genomic_DNA"/>
</dbReference>
<evidence type="ECO:0000313" key="3">
    <source>
        <dbReference type="Proteomes" id="UP000268014"/>
    </source>
</evidence>
<proteinExistence type="predicted"/>
<gene>
    <name evidence="2" type="ORF">HPLM_LOCUS14732</name>
</gene>
<name>A0A0N4WT42_HAEPC</name>
<evidence type="ECO:0000313" key="4">
    <source>
        <dbReference type="WBParaSite" id="HPLM_0001474001-mRNA-1"/>
    </source>
</evidence>
<sequence>MRNKMLSKKKSQAYLPSPTTIMSINSKNNKKKNKNNNKDFSNYNKDFNNNNNKGTTTGNQRSTSREFDVSYPKKKTFP</sequence>
<keyword evidence="3" id="KW-1185">Reference proteome</keyword>